<comment type="caution">
    <text evidence="9">The sequence shown here is derived from an EMBL/GenBank/DDBJ whole genome shotgun (WGS) entry which is preliminary data.</text>
</comment>
<dbReference type="InterPro" id="IPR052337">
    <property type="entry name" value="SAT4-like"/>
</dbReference>
<dbReference type="PANTHER" id="PTHR33048:SF47">
    <property type="entry name" value="INTEGRAL MEMBRANE PROTEIN-RELATED"/>
    <property type="match status" value="1"/>
</dbReference>
<dbReference type="EMBL" id="JAOQAV010000028">
    <property type="protein sequence ID" value="KAJ4183866.1"/>
    <property type="molecule type" value="Genomic_DNA"/>
</dbReference>
<keyword evidence="2 6" id="KW-0812">Transmembrane</keyword>
<feature type="transmembrane region" description="Helical" evidence="6">
    <location>
        <begin position="49"/>
        <end position="73"/>
    </location>
</feature>
<dbReference type="GO" id="GO:0016020">
    <property type="term" value="C:membrane"/>
    <property type="evidence" value="ECO:0007669"/>
    <property type="project" value="UniProtKB-SubCell"/>
</dbReference>
<accession>A0A9W8UZM9</accession>
<protein>
    <recommendedName>
        <fullName evidence="8">Rhodopsin domain-containing protein</fullName>
    </recommendedName>
</protein>
<keyword evidence="10" id="KW-1185">Reference proteome</keyword>
<organism evidence="9 10">
    <name type="scientific">Fusarium falciforme</name>
    <dbReference type="NCBI Taxonomy" id="195108"/>
    <lineage>
        <taxon>Eukaryota</taxon>
        <taxon>Fungi</taxon>
        <taxon>Dikarya</taxon>
        <taxon>Ascomycota</taxon>
        <taxon>Pezizomycotina</taxon>
        <taxon>Sordariomycetes</taxon>
        <taxon>Hypocreomycetidae</taxon>
        <taxon>Hypocreales</taxon>
        <taxon>Nectriaceae</taxon>
        <taxon>Fusarium</taxon>
        <taxon>Fusarium solani species complex</taxon>
    </lineage>
</organism>
<evidence type="ECO:0000259" key="8">
    <source>
        <dbReference type="Pfam" id="PF20684"/>
    </source>
</evidence>
<evidence type="ECO:0000256" key="3">
    <source>
        <dbReference type="ARBA" id="ARBA00022989"/>
    </source>
</evidence>
<dbReference type="Pfam" id="PF20684">
    <property type="entry name" value="Fung_rhodopsin"/>
    <property type="match status" value="1"/>
</dbReference>
<gene>
    <name evidence="9" type="ORF">NW755_009406</name>
</gene>
<keyword evidence="4 6" id="KW-0472">Membrane</keyword>
<proteinExistence type="inferred from homology"/>
<dbReference type="InterPro" id="IPR049326">
    <property type="entry name" value="Rhodopsin_dom_fungi"/>
</dbReference>
<dbReference type="OrthoDB" id="10017208at2759"/>
<comment type="similarity">
    <text evidence="5">Belongs to the SAT4 family.</text>
</comment>
<evidence type="ECO:0000256" key="5">
    <source>
        <dbReference type="ARBA" id="ARBA00038359"/>
    </source>
</evidence>
<evidence type="ECO:0000313" key="9">
    <source>
        <dbReference type="EMBL" id="KAJ4183866.1"/>
    </source>
</evidence>
<evidence type="ECO:0000313" key="10">
    <source>
        <dbReference type="Proteomes" id="UP001152087"/>
    </source>
</evidence>
<evidence type="ECO:0000256" key="7">
    <source>
        <dbReference type="SAM" id="SignalP"/>
    </source>
</evidence>
<dbReference type="AlphaFoldDB" id="A0A9W8UZM9"/>
<sequence length="94" mass="10554">MRNVYLGAIIIVALWGLSQAIMAFTQCIPLKAVWDPRVEGWCRPHQTTLWYINGVINIVSDFAILILPLPVIWKLQLPLSQKIILSGIFGLGLL</sequence>
<evidence type="ECO:0000256" key="4">
    <source>
        <dbReference type="ARBA" id="ARBA00023136"/>
    </source>
</evidence>
<keyword evidence="3 6" id="KW-1133">Transmembrane helix</keyword>
<evidence type="ECO:0000256" key="6">
    <source>
        <dbReference type="SAM" id="Phobius"/>
    </source>
</evidence>
<feature type="domain" description="Rhodopsin" evidence="8">
    <location>
        <begin position="2"/>
        <end position="93"/>
    </location>
</feature>
<comment type="subcellular location">
    <subcellularLocation>
        <location evidence="1">Membrane</location>
        <topology evidence="1">Multi-pass membrane protein</topology>
    </subcellularLocation>
</comment>
<feature type="signal peptide" evidence="7">
    <location>
        <begin position="1"/>
        <end position="20"/>
    </location>
</feature>
<dbReference type="PANTHER" id="PTHR33048">
    <property type="entry name" value="PTH11-LIKE INTEGRAL MEMBRANE PROTEIN (AFU_ORTHOLOGUE AFUA_5G11245)"/>
    <property type="match status" value="1"/>
</dbReference>
<dbReference type="Proteomes" id="UP001152087">
    <property type="component" value="Unassembled WGS sequence"/>
</dbReference>
<keyword evidence="7" id="KW-0732">Signal</keyword>
<feature type="chain" id="PRO_5040964781" description="Rhodopsin domain-containing protein" evidence="7">
    <location>
        <begin position="21"/>
        <end position="94"/>
    </location>
</feature>
<evidence type="ECO:0000256" key="2">
    <source>
        <dbReference type="ARBA" id="ARBA00022692"/>
    </source>
</evidence>
<evidence type="ECO:0000256" key="1">
    <source>
        <dbReference type="ARBA" id="ARBA00004141"/>
    </source>
</evidence>
<name>A0A9W8UZM9_9HYPO</name>
<reference evidence="9" key="1">
    <citation type="submission" date="2022-09" db="EMBL/GenBank/DDBJ databases">
        <title>Fusarium specimens isolated from Avocado Roots.</title>
        <authorList>
            <person name="Stajich J."/>
            <person name="Roper C."/>
            <person name="Heimlech-Rivalta G."/>
        </authorList>
    </citation>
    <scope>NUCLEOTIDE SEQUENCE</scope>
    <source>
        <strain evidence="9">A02</strain>
    </source>
</reference>